<gene>
    <name evidence="1" type="ORF">GIB67_031649</name>
</gene>
<dbReference type="Proteomes" id="UP000541444">
    <property type="component" value="Unassembled WGS sequence"/>
</dbReference>
<organism evidence="1 2">
    <name type="scientific">Kingdonia uniflora</name>
    <dbReference type="NCBI Taxonomy" id="39325"/>
    <lineage>
        <taxon>Eukaryota</taxon>
        <taxon>Viridiplantae</taxon>
        <taxon>Streptophyta</taxon>
        <taxon>Embryophyta</taxon>
        <taxon>Tracheophyta</taxon>
        <taxon>Spermatophyta</taxon>
        <taxon>Magnoliopsida</taxon>
        <taxon>Ranunculales</taxon>
        <taxon>Circaeasteraceae</taxon>
        <taxon>Kingdonia</taxon>
    </lineage>
</organism>
<keyword evidence="2" id="KW-1185">Reference proteome</keyword>
<comment type="caution">
    <text evidence="1">The sequence shown here is derived from an EMBL/GenBank/DDBJ whole genome shotgun (WGS) entry which is preliminary data.</text>
</comment>
<accession>A0A7J7NKL3</accession>
<reference evidence="1 2" key="1">
    <citation type="journal article" date="2020" name="IScience">
        <title>Genome Sequencing of the Endangered Kingdonia uniflora (Circaeasteraceae, Ranunculales) Reveals Potential Mechanisms of Evolutionary Specialization.</title>
        <authorList>
            <person name="Sun Y."/>
            <person name="Deng T."/>
            <person name="Zhang A."/>
            <person name="Moore M.J."/>
            <person name="Landis J.B."/>
            <person name="Lin N."/>
            <person name="Zhang H."/>
            <person name="Zhang X."/>
            <person name="Huang J."/>
            <person name="Zhang X."/>
            <person name="Sun H."/>
            <person name="Wang H."/>
        </authorList>
    </citation>
    <scope>NUCLEOTIDE SEQUENCE [LARGE SCALE GENOMIC DNA]</scope>
    <source>
        <strain evidence="1">TB1705</strain>
        <tissue evidence="1">Leaf</tissue>
    </source>
</reference>
<protein>
    <submittedName>
        <fullName evidence="1">Uncharacterized protein</fullName>
    </submittedName>
</protein>
<proteinExistence type="predicted"/>
<name>A0A7J7NKL3_9MAGN</name>
<dbReference type="AlphaFoldDB" id="A0A7J7NKL3"/>
<sequence length="85" mass="9771">MELCIKVLGTLLRGASRWDNLGHVAGETENPADRYSHVKRRYVALEVKSRDDAEMKLFHMEGVLLRTCEHRHGRKLLFKKGLLGI</sequence>
<evidence type="ECO:0000313" key="1">
    <source>
        <dbReference type="EMBL" id="KAF6167448.1"/>
    </source>
</evidence>
<dbReference type="EMBL" id="JACGCM010000724">
    <property type="protein sequence ID" value="KAF6167448.1"/>
    <property type="molecule type" value="Genomic_DNA"/>
</dbReference>
<evidence type="ECO:0000313" key="2">
    <source>
        <dbReference type="Proteomes" id="UP000541444"/>
    </source>
</evidence>